<dbReference type="PANTHER" id="PTHR47691">
    <property type="entry name" value="REGULATOR-RELATED"/>
    <property type="match status" value="1"/>
</dbReference>
<dbReference type="Gene3D" id="1.10.260.40">
    <property type="entry name" value="lambda repressor-like DNA-binding domains"/>
    <property type="match status" value="1"/>
</dbReference>
<dbReference type="SUPFAM" id="SSF48452">
    <property type="entry name" value="TPR-like"/>
    <property type="match status" value="2"/>
</dbReference>
<dbReference type="EMBL" id="JBHSRF010000009">
    <property type="protein sequence ID" value="MFC6081477.1"/>
    <property type="molecule type" value="Genomic_DNA"/>
</dbReference>
<organism evidence="3 4">
    <name type="scientific">Sphaerisporangium aureirubrum</name>
    <dbReference type="NCBI Taxonomy" id="1544736"/>
    <lineage>
        <taxon>Bacteria</taxon>
        <taxon>Bacillati</taxon>
        <taxon>Actinomycetota</taxon>
        <taxon>Actinomycetes</taxon>
        <taxon>Streptosporangiales</taxon>
        <taxon>Streptosporangiaceae</taxon>
        <taxon>Sphaerisporangium</taxon>
    </lineage>
</organism>
<dbReference type="InterPro" id="IPR001387">
    <property type="entry name" value="Cro/C1-type_HTH"/>
</dbReference>
<feature type="region of interest" description="Disordered" evidence="1">
    <location>
        <begin position="69"/>
        <end position="104"/>
    </location>
</feature>
<dbReference type="PROSITE" id="PS50943">
    <property type="entry name" value="HTH_CROC1"/>
    <property type="match status" value="1"/>
</dbReference>
<dbReference type="Gene3D" id="3.40.50.300">
    <property type="entry name" value="P-loop containing nucleotide triphosphate hydrolases"/>
    <property type="match status" value="1"/>
</dbReference>
<sequence length="810" mass="87205">MSDLDEPDALAALLRRYRQAAGLSQRQLAESAGLGERTVRDLERGRVARPQRATVDRVADALRLGPADRALLHRSTANRRGEPGGAATGDGPLPRDPDPVPGAPLIPDLLAGVADRTARVPLPADPPDFTGRDAELQELIGHLGSTGTTTVVYGPPGIGKTSVIVRAARVAATLPDGVFFVDLRGTAARATSVRGALAQLLTDLGMDRRRLPGGTAERRACYLERVAGRSAILVLDNALDAEQVLPLLPAGGDWRVLISSRRRLADLAGARRLRLGALSDEDARHLLAEMVNPARLAAESGTTDELIHICGGLPLALRIAGSRLASRPGWTVGGLMDRLRDTRRRLDGLYAGDVEVRAAFTVSYRQLAPAPQAALRRLALLPWPAYNVAALADVLDADPEAATAVHAAIAEAGLLTPTAADGRFRLHDLLVLFGQERAHDEDDAAGREAALERVRTRLLATAVAVTSWFPTNRAPVVRFPFPEPRQVFDSARAALDWFEAERYAVVWAVRRTAEQHRAEEIIAVVEAVRGLADRHHHLAAWHELFRLAVDAAREANSPALEATLRNALGFALKYQARRPEEALPEHEQARRLYAEIGDRPGHAWSTLYTVGALHRSGRLPEALDRARLAATLFAEMGDEGAVVASYAVGDILRDLGRPVEAAEVHRRGLAELPDPAGRNRVRSGMIGYRLGLDLTAAGDLTGAVEVLDRALATFRAEHHPTGIAECLGALSETLALLGSPRAVAVGTEAVRICHEFGDLPRQAQAWYALGLAARAEGRTDDHAQCWEQARALCETTDVEGRRLAEKLAQG</sequence>
<reference evidence="4" key="1">
    <citation type="journal article" date="2019" name="Int. J. Syst. Evol. Microbiol.">
        <title>The Global Catalogue of Microorganisms (GCM) 10K type strain sequencing project: providing services to taxonomists for standard genome sequencing and annotation.</title>
        <authorList>
            <consortium name="The Broad Institute Genomics Platform"/>
            <consortium name="The Broad Institute Genome Sequencing Center for Infectious Disease"/>
            <person name="Wu L."/>
            <person name="Ma J."/>
        </authorList>
    </citation>
    <scope>NUCLEOTIDE SEQUENCE [LARGE SCALE GENOMIC DNA]</scope>
    <source>
        <strain evidence="4">JCM 30346</strain>
    </source>
</reference>
<dbReference type="RefSeq" id="WP_380749430.1">
    <property type="nucleotide sequence ID" value="NZ_JBHSRF010000009.1"/>
</dbReference>
<dbReference type="Pfam" id="PF13560">
    <property type="entry name" value="HTH_31"/>
    <property type="match status" value="1"/>
</dbReference>
<dbReference type="CDD" id="cd00093">
    <property type="entry name" value="HTH_XRE"/>
    <property type="match status" value="1"/>
</dbReference>
<dbReference type="SUPFAM" id="SSF52540">
    <property type="entry name" value="P-loop containing nucleoside triphosphate hydrolases"/>
    <property type="match status" value="1"/>
</dbReference>
<dbReference type="PANTHER" id="PTHR47691:SF3">
    <property type="entry name" value="HTH-TYPE TRANSCRIPTIONAL REGULATOR RV0890C-RELATED"/>
    <property type="match status" value="1"/>
</dbReference>
<keyword evidence="4" id="KW-1185">Reference proteome</keyword>
<evidence type="ECO:0000259" key="2">
    <source>
        <dbReference type="PROSITE" id="PS50943"/>
    </source>
</evidence>
<comment type="caution">
    <text evidence="3">The sequence shown here is derived from an EMBL/GenBank/DDBJ whole genome shotgun (WGS) entry which is preliminary data.</text>
</comment>
<dbReference type="PRINTS" id="PR00364">
    <property type="entry name" value="DISEASERSIST"/>
</dbReference>
<evidence type="ECO:0000313" key="3">
    <source>
        <dbReference type="EMBL" id="MFC6081477.1"/>
    </source>
</evidence>
<accession>A0ABW1NHG4</accession>
<dbReference type="InterPro" id="IPR011990">
    <property type="entry name" value="TPR-like_helical_dom_sf"/>
</dbReference>
<evidence type="ECO:0000256" key="1">
    <source>
        <dbReference type="SAM" id="MobiDB-lite"/>
    </source>
</evidence>
<dbReference type="SUPFAM" id="SSF47413">
    <property type="entry name" value="lambda repressor-like DNA-binding domains"/>
    <property type="match status" value="1"/>
</dbReference>
<protein>
    <submittedName>
        <fullName evidence="3">Helix-turn-helix domain-containing protein</fullName>
    </submittedName>
</protein>
<feature type="domain" description="HTH cro/C1-type" evidence="2">
    <location>
        <begin position="14"/>
        <end position="69"/>
    </location>
</feature>
<gene>
    <name evidence="3" type="ORF">ACFP1K_09925</name>
</gene>
<name>A0ABW1NHG4_9ACTN</name>
<dbReference type="Proteomes" id="UP001596137">
    <property type="component" value="Unassembled WGS sequence"/>
</dbReference>
<dbReference type="InterPro" id="IPR027417">
    <property type="entry name" value="P-loop_NTPase"/>
</dbReference>
<dbReference type="InterPro" id="IPR010982">
    <property type="entry name" value="Lambda_DNA-bd_dom_sf"/>
</dbReference>
<dbReference type="Gene3D" id="1.25.40.10">
    <property type="entry name" value="Tetratricopeptide repeat domain"/>
    <property type="match status" value="1"/>
</dbReference>
<evidence type="ECO:0000313" key="4">
    <source>
        <dbReference type="Proteomes" id="UP001596137"/>
    </source>
</evidence>
<proteinExistence type="predicted"/>
<dbReference type="SMART" id="SM00530">
    <property type="entry name" value="HTH_XRE"/>
    <property type="match status" value="1"/>
</dbReference>